<sequence>MRRVELGSWLS</sequence>
<proteinExistence type="predicted"/>
<dbReference type="EMBL" id="GBRH01182045">
    <property type="protein sequence ID" value="JAE15851.1"/>
    <property type="molecule type" value="Transcribed_RNA"/>
</dbReference>
<protein>
    <submittedName>
        <fullName evidence="1">Uncharacterized protein</fullName>
    </submittedName>
</protein>
<organism evidence="1">
    <name type="scientific">Arundo donax</name>
    <name type="common">Giant reed</name>
    <name type="synonym">Donax arundinaceus</name>
    <dbReference type="NCBI Taxonomy" id="35708"/>
    <lineage>
        <taxon>Eukaryota</taxon>
        <taxon>Viridiplantae</taxon>
        <taxon>Streptophyta</taxon>
        <taxon>Embryophyta</taxon>
        <taxon>Tracheophyta</taxon>
        <taxon>Spermatophyta</taxon>
        <taxon>Magnoliopsida</taxon>
        <taxon>Liliopsida</taxon>
        <taxon>Poales</taxon>
        <taxon>Poaceae</taxon>
        <taxon>PACMAD clade</taxon>
        <taxon>Arundinoideae</taxon>
        <taxon>Arundineae</taxon>
        <taxon>Arundo</taxon>
    </lineage>
</organism>
<accession>A0A0A9FZX9</accession>
<reference evidence="1" key="2">
    <citation type="journal article" date="2015" name="Data Brief">
        <title>Shoot transcriptome of the giant reed, Arundo donax.</title>
        <authorList>
            <person name="Barrero R.A."/>
            <person name="Guerrero F.D."/>
            <person name="Moolhuijzen P."/>
            <person name="Goolsby J.A."/>
            <person name="Tidwell J."/>
            <person name="Bellgard S.E."/>
            <person name="Bellgard M.I."/>
        </authorList>
    </citation>
    <scope>NUCLEOTIDE SEQUENCE</scope>
    <source>
        <tissue evidence="1">Shoot tissue taken approximately 20 cm above the soil surface</tissue>
    </source>
</reference>
<reference evidence="1" key="1">
    <citation type="submission" date="2014-09" db="EMBL/GenBank/DDBJ databases">
        <authorList>
            <person name="Magalhaes I.L.F."/>
            <person name="Oliveira U."/>
            <person name="Santos F.R."/>
            <person name="Vidigal T.H.D.A."/>
            <person name="Brescovit A.D."/>
            <person name="Santos A.J."/>
        </authorList>
    </citation>
    <scope>NUCLEOTIDE SEQUENCE</scope>
    <source>
        <tissue evidence="1">Shoot tissue taken approximately 20 cm above the soil surface</tissue>
    </source>
</reference>
<evidence type="ECO:0000313" key="1">
    <source>
        <dbReference type="EMBL" id="JAE15851.1"/>
    </source>
</evidence>
<name>A0A0A9FZX9_ARUDO</name>